<sequence>MKINKFYISAVSLFLIFSSCKESKVNAQQVGSDGSVETKAPNSPEYKPAFAGQTRIKAVKTSTPYQVEVLSKDLGKPWGIINVPDGRLLITDKRGYMNVVSTDGKQISKIEGFPKVDSKGQGGMLDVALDPDFATNSIIYFSFSEPYENGNHTAVGKGKLSPDFKTISDVKVIFRATPTYDGDKHYGSRLAFDKDGNLFVSTGERSDKQTRVYAQRTDNYLGKILKITKEGKPAPGNPFIGKTGFKPEIYAYGIRNPQGMAIDPNGNLWDVEMGPRGGDEINLIKAGKNYGWGDVTYGIEYSGEKINNGTTQKAATEQPVYYWDPVISPSGVTFYTGNIGEWKGNLMIGCLSGEHITRIVMKDNKVVGEERLLADEKERFRDVLNGSDGNLYAVTDSGKLYRISKKQSYVVFYIKVGAQNEVLSPNRFLSFFKLNREMSQQIRFPCYFIAFCNFITSFINVLDSSSNIIHMVIRIRSSWDGKTHQFQFRIAVFSCFRISVCQQCPDFNGSDTGFFVDFKSQRLRRIFRTVNFWKEIQGINKYSMSSDRFLHRNSIFDQFISKIFYLRDSAFQISKFCRFIKTNCQSCHISSGHSSISNEAFINNREIGSLSENVFIIQSNKTSDVYQSVFFRTHGHPVTVGENFLADFLDSSVFLSGLSFLDEISIFRKSR</sequence>
<comment type="caution">
    <text evidence="3">The sequence shown here is derived from an EMBL/GenBank/DDBJ whole genome shotgun (WGS) entry which is preliminary data.</text>
</comment>
<dbReference type="Pfam" id="PF07995">
    <property type="entry name" value="GSDH"/>
    <property type="match status" value="1"/>
</dbReference>
<accession>A0A8J8SUV7</accession>
<dbReference type="SUPFAM" id="SSF50952">
    <property type="entry name" value="Soluble quinoprotein glucose dehydrogenase"/>
    <property type="match status" value="1"/>
</dbReference>
<dbReference type="Proteomes" id="UP000785679">
    <property type="component" value="Unassembled WGS sequence"/>
</dbReference>
<dbReference type="EMBL" id="RRYP01029761">
    <property type="protein sequence ID" value="TNV71524.1"/>
    <property type="molecule type" value="Genomic_DNA"/>
</dbReference>
<gene>
    <name evidence="3" type="ORF">FGO68_gene16445</name>
</gene>
<keyword evidence="1" id="KW-0732">Signal</keyword>
<reference evidence="3" key="1">
    <citation type="submission" date="2019-06" db="EMBL/GenBank/DDBJ databases">
        <authorList>
            <person name="Zheng W."/>
        </authorList>
    </citation>
    <scope>NUCLEOTIDE SEQUENCE</scope>
    <source>
        <strain evidence="3">QDHG01</strain>
    </source>
</reference>
<feature type="signal peptide" evidence="1">
    <location>
        <begin position="1"/>
        <end position="27"/>
    </location>
</feature>
<dbReference type="AlphaFoldDB" id="A0A8J8SUV7"/>
<dbReference type="InterPro" id="IPR011042">
    <property type="entry name" value="6-blade_b-propeller_TolB-like"/>
</dbReference>
<evidence type="ECO:0000256" key="1">
    <source>
        <dbReference type="SAM" id="SignalP"/>
    </source>
</evidence>
<dbReference type="PANTHER" id="PTHR19328:SF75">
    <property type="entry name" value="ALDOSE SUGAR DEHYDROGENASE YLII"/>
    <property type="match status" value="1"/>
</dbReference>
<keyword evidence="4" id="KW-1185">Reference proteome</keyword>
<feature type="chain" id="PRO_5035158513" description="Glucose/Sorbosone dehydrogenase domain-containing protein" evidence="1">
    <location>
        <begin position="28"/>
        <end position="671"/>
    </location>
</feature>
<dbReference type="PROSITE" id="PS51257">
    <property type="entry name" value="PROKAR_LIPOPROTEIN"/>
    <property type="match status" value="1"/>
</dbReference>
<name>A0A8J8SUV7_HALGN</name>
<dbReference type="InterPro" id="IPR011041">
    <property type="entry name" value="Quinoprot_gluc/sorb_DH_b-prop"/>
</dbReference>
<feature type="domain" description="Glucose/Sorbosone dehydrogenase" evidence="2">
    <location>
        <begin position="75"/>
        <end position="402"/>
    </location>
</feature>
<dbReference type="OrthoDB" id="10266706at2759"/>
<organism evidence="3 4">
    <name type="scientific">Halteria grandinella</name>
    <dbReference type="NCBI Taxonomy" id="5974"/>
    <lineage>
        <taxon>Eukaryota</taxon>
        <taxon>Sar</taxon>
        <taxon>Alveolata</taxon>
        <taxon>Ciliophora</taxon>
        <taxon>Intramacronucleata</taxon>
        <taxon>Spirotrichea</taxon>
        <taxon>Stichotrichia</taxon>
        <taxon>Sporadotrichida</taxon>
        <taxon>Halteriidae</taxon>
        <taxon>Halteria</taxon>
    </lineage>
</organism>
<evidence type="ECO:0000259" key="2">
    <source>
        <dbReference type="Pfam" id="PF07995"/>
    </source>
</evidence>
<dbReference type="InterPro" id="IPR012938">
    <property type="entry name" value="Glc/Sorbosone_DH"/>
</dbReference>
<dbReference type="Gene3D" id="2.120.10.30">
    <property type="entry name" value="TolB, C-terminal domain"/>
    <property type="match status" value="1"/>
</dbReference>
<dbReference type="PANTHER" id="PTHR19328">
    <property type="entry name" value="HEDGEHOG-INTERACTING PROTEIN"/>
    <property type="match status" value="1"/>
</dbReference>
<evidence type="ECO:0000313" key="4">
    <source>
        <dbReference type="Proteomes" id="UP000785679"/>
    </source>
</evidence>
<proteinExistence type="predicted"/>
<evidence type="ECO:0000313" key="3">
    <source>
        <dbReference type="EMBL" id="TNV71524.1"/>
    </source>
</evidence>
<protein>
    <recommendedName>
        <fullName evidence="2">Glucose/Sorbosone dehydrogenase domain-containing protein</fullName>
    </recommendedName>
</protein>